<protein>
    <submittedName>
        <fullName evidence="1">Uncharacterized protein</fullName>
    </submittedName>
</protein>
<reference evidence="1" key="1">
    <citation type="submission" date="2023-04" db="EMBL/GenBank/DDBJ databases">
        <title>Draft Genome sequencing of Naganishia species isolated from polar environments using Oxford Nanopore Technology.</title>
        <authorList>
            <person name="Leo P."/>
            <person name="Venkateswaran K."/>
        </authorList>
    </citation>
    <scope>NUCLEOTIDE SEQUENCE</scope>
    <source>
        <strain evidence="1">MNA-CCFEE 5425</strain>
    </source>
</reference>
<keyword evidence="2" id="KW-1185">Reference proteome</keyword>
<name>A0ACC2XC29_9TREE</name>
<evidence type="ECO:0000313" key="1">
    <source>
        <dbReference type="EMBL" id="KAJ9120899.1"/>
    </source>
</evidence>
<proteinExistence type="predicted"/>
<dbReference type="Proteomes" id="UP001243375">
    <property type="component" value="Unassembled WGS sequence"/>
</dbReference>
<comment type="caution">
    <text evidence="1">The sequence shown here is derived from an EMBL/GenBank/DDBJ whole genome shotgun (WGS) entry which is preliminary data.</text>
</comment>
<dbReference type="EMBL" id="JASBWU010000006">
    <property type="protein sequence ID" value="KAJ9120899.1"/>
    <property type="molecule type" value="Genomic_DNA"/>
</dbReference>
<accession>A0ACC2XC29</accession>
<gene>
    <name evidence="1" type="ORF">QFC22_002834</name>
</gene>
<organism evidence="1 2">
    <name type="scientific">Naganishia vaughanmartiniae</name>
    <dbReference type="NCBI Taxonomy" id="1424756"/>
    <lineage>
        <taxon>Eukaryota</taxon>
        <taxon>Fungi</taxon>
        <taxon>Dikarya</taxon>
        <taxon>Basidiomycota</taxon>
        <taxon>Agaricomycotina</taxon>
        <taxon>Tremellomycetes</taxon>
        <taxon>Filobasidiales</taxon>
        <taxon>Filobasidiaceae</taxon>
        <taxon>Naganishia</taxon>
    </lineage>
</organism>
<evidence type="ECO:0000313" key="2">
    <source>
        <dbReference type="Proteomes" id="UP001243375"/>
    </source>
</evidence>
<sequence length="788" mass="85930">MTKRQSGLPEGIAIKPKFERYSEQHQSPDTPSFRKRAKPTFTRTKGTAVSSSVDSKHRSVTDTSSVEKPKVYDMFSSRRYQALPTSTSGNGQRRRGVSPMKKYFIIGGLSVFACILLLGGRHVATTSPSLVGQKQGSAMTGDDGALEDIWGKLLFPLIAVLVESDSVLTTTFMPLDDNGLEEESEAFHSPPFNPAGSSADDYEDDIAADEDEEETFHILPIEDVDDAFNSGSKQDSSDFEDDSSSGEVDDQDPHREVLDDQYADEDAVDAEMTEGHTTESVDEINEGEMDEGLTASEEFTPATGPTSFETDPDPESSTYCSEPYSPDSPLIQYALVIDAGSTGSRIHVYKFNNCGPSAALEYETFKAVQPGLSSFARDPTAAAASLDSLMEEAVRVVPGSLHHCSPIEVKATAGLRLLPGNEGQAILEEVRVRLESDWPFALGKDENAIEIMDGKDEGVYAWITANYLLGKIGAGTRAHVDSTIAVMDLGGASTQIVFEPLFAQDSSVRMAEGDHKYHLNFGGRDFQLYQHSYLGYGLMRARRSVNNLVAFTWSFLQPGGDMSSVEWDEMEEQVQIPNPCFASGMTKRVLLDPPGRKQVNVTMVGTGGGYDACNRVVEMVMAKDAVCEVKPCSFNGVYQPSILDTFPSGQLLALSYFTDRIQPLLPAFTHSSKATAADDEGDQATTVSVSDTKTLTLSTLHRMAKDVCAGPKAWRKRWGKDKEAMAELEDRPEYCLDLTFMHALLGLGYELTEDRELVVEKKLRGVELGWALGAGIALLEKATLTCTA</sequence>